<feature type="transmembrane region" description="Helical" evidence="7">
    <location>
        <begin position="362"/>
        <end position="383"/>
    </location>
</feature>
<feature type="transmembrane region" description="Helical" evidence="7">
    <location>
        <begin position="196"/>
        <end position="215"/>
    </location>
</feature>
<comment type="caution">
    <text evidence="8">The sequence shown here is derived from an EMBL/GenBank/DDBJ whole genome shotgun (WGS) entry which is preliminary data.</text>
</comment>
<comment type="subcellular location">
    <subcellularLocation>
        <location evidence="1">Membrane</location>
        <topology evidence="1">Multi-pass membrane protein</topology>
    </subcellularLocation>
</comment>
<evidence type="ECO:0000256" key="5">
    <source>
        <dbReference type="ARBA" id="ARBA00023136"/>
    </source>
</evidence>
<dbReference type="SUPFAM" id="SSF103473">
    <property type="entry name" value="MFS general substrate transporter"/>
    <property type="match status" value="2"/>
</dbReference>
<keyword evidence="9" id="KW-1185">Reference proteome</keyword>
<evidence type="ECO:0000313" key="8">
    <source>
        <dbReference type="EMBL" id="KAL0581258.1"/>
    </source>
</evidence>
<dbReference type="Gene3D" id="1.20.1250.20">
    <property type="entry name" value="MFS general substrate transporter like domains"/>
    <property type="match status" value="1"/>
</dbReference>
<feature type="transmembrane region" description="Helical" evidence="7">
    <location>
        <begin position="137"/>
        <end position="154"/>
    </location>
</feature>
<evidence type="ECO:0000256" key="7">
    <source>
        <dbReference type="SAM" id="Phobius"/>
    </source>
</evidence>
<name>A0ABR3G0Q6_9AGAR</name>
<proteinExistence type="predicted"/>
<feature type="transmembrane region" description="Helical" evidence="7">
    <location>
        <begin position="427"/>
        <end position="446"/>
    </location>
</feature>
<evidence type="ECO:0000256" key="2">
    <source>
        <dbReference type="ARBA" id="ARBA00022448"/>
    </source>
</evidence>
<feature type="transmembrane region" description="Helical" evidence="7">
    <location>
        <begin position="335"/>
        <end position="355"/>
    </location>
</feature>
<dbReference type="Pfam" id="PF07690">
    <property type="entry name" value="MFS_1"/>
    <property type="match status" value="1"/>
</dbReference>
<organism evidence="8 9">
    <name type="scientific">Marasmius crinis-equi</name>
    <dbReference type="NCBI Taxonomy" id="585013"/>
    <lineage>
        <taxon>Eukaryota</taxon>
        <taxon>Fungi</taxon>
        <taxon>Dikarya</taxon>
        <taxon>Basidiomycota</taxon>
        <taxon>Agaricomycotina</taxon>
        <taxon>Agaricomycetes</taxon>
        <taxon>Agaricomycetidae</taxon>
        <taxon>Agaricales</taxon>
        <taxon>Marasmiineae</taxon>
        <taxon>Marasmiaceae</taxon>
        <taxon>Marasmius</taxon>
    </lineage>
</organism>
<evidence type="ECO:0008006" key="10">
    <source>
        <dbReference type="Google" id="ProtNLM"/>
    </source>
</evidence>
<keyword evidence="4 7" id="KW-1133">Transmembrane helix</keyword>
<sequence>MSSKETSAEERRSVNTPSSLEGNGHDTLSESDYSEEEYRAMLRKIDRYLLPLMWVAYGVQQADKTGLSTQALFGIREDTHLVGQQFSWLTTIFYLAYMCVQLPVTVRSPPDFARSLVRIFEFPSSYMMQRVSVGKTLSVLMLFWGIIVLCTAFGTGSTTCLRRPDGAFECTISPSFLLIIATWYKTREHALRSIIWGTANAGFGIITNLCMYAIGDHAQKRGGLTPWKGISFFLGAITIVLSIFCWFLLGTPREVSWLTLEERRMIQCRIVNNRTGTDARKRRVWKKDQVIEAFIDPSTWFLFFSVVLAALPNGGVTSFGNLVYKSFGFTSLETILYNLPRDGASIIWFLFAGWVSGRYPNIRFYLMLFAIIPGFVGMLAMALLPDDPKYRWIKFGMYLMTMTVNINGLMLWLFVPSNVAGRTKKAIVSSILFVGYCAGNAAGSQFFRAKDAPRYVPAIYSCAICFALQFCCILLWRFWLAYLNRYRDRVATAEGLSPEQTKELGARFAEQDMTDKQNPHFRYTY</sequence>
<dbReference type="PANTHER" id="PTHR43791:SF7">
    <property type="entry name" value="MAJOR FACILITATOR SUPERFAMILY (MFS) PROFILE DOMAIN-CONTAINING PROTEIN"/>
    <property type="match status" value="1"/>
</dbReference>
<dbReference type="PANTHER" id="PTHR43791">
    <property type="entry name" value="PERMEASE-RELATED"/>
    <property type="match status" value="1"/>
</dbReference>
<dbReference type="InterPro" id="IPR036259">
    <property type="entry name" value="MFS_trans_sf"/>
</dbReference>
<keyword evidence="5 7" id="KW-0472">Membrane</keyword>
<evidence type="ECO:0000313" key="9">
    <source>
        <dbReference type="Proteomes" id="UP001465976"/>
    </source>
</evidence>
<feature type="transmembrane region" description="Helical" evidence="7">
    <location>
        <begin position="395"/>
        <end position="415"/>
    </location>
</feature>
<gene>
    <name evidence="8" type="ORF">V5O48_000741</name>
</gene>
<evidence type="ECO:0000256" key="6">
    <source>
        <dbReference type="SAM" id="MobiDB-lite"/>
    </source>
</evidence>
<dbReference type="Proteomes" id="UP001465976">
    <property type="component" value="Unassembled WGS sequence"/>
</dbReference>
<reference evidence="8 9" key="1">
    <citation type="submission" date="2024-02" db="EMBL/GenBank/DDBJ databases">
        <title>A draft genome for the cacao thread blight pathogen Marasmius crinis-equi.</title>
        <authorList>
            <person name="Cohen S.P."/>
            <person name="Baruah I.K."/>
            <person name="Amoako-Attah I."/>
            <person name="Bukari Y."/>
            <person name="Meinhardt L.W."/>
            <person name="Bailey B.A."/>
        </authorList>
    </citation>
    <scope>NUCLEOTIDE SEQUENCE [LARGE SCALE GENOMIC DNA]</scope>
    <source>
        <strain evidence="8 9">GH-76</strain>
    </source>
</reference>
<feature type="transmembrane region" description="Helical" evidence="7">
    <location>
        <begin position="458"/>
        <end position="479"/>
    </location>
</feature>
<accession>A0ABR3G0Q6</accession>
<evidence type="ECO:0000256" key="3">
    <source>
        <dbReference type="ARBA" id="ARBA00022692"/>
    </source>
</evidence>
<feature type="region of interest" description="Disordered" evidence="6">
    <location>
        <begin position="1"/>
        <end position="32"/>
    </location>
</feature>
<evidence type="ECO:0000256" key="1">
    <source>
        <dbReference type="ARBA" id="ARBA00004141"/>
    </source>
</evidence>
<dbReference type="EMBL" id="JBAHYK010000013">
    <property type="protein sequence ID" value="KAL0581258.1"/>
    <property type="molecule type" value="Genomic_DNA"/>
</dbReference>
<keyword evidence="3 7" id="KW-0812">Transmembrane</keyword>
<evidence type="ECO:0000256" key="4">
    <source>
        <dbReference type="ARBA" id="ARBA00022989"/>
    </source>
</evidence>
<protein>
    <recommendedName>
        <fullName evidence="10">MFS general substrate transporter</fullName>
    </recommendedName>
</protein>
<keyword evidence="2" id="KW-0813">Transport</keyword>
<dbReference type="InterPro" id="IPR011701">
    <property type="entry name" value="MFS"/>
</dbReference>
<feature type="transmembrane region" description="Helical" evidence="7">
    <location>
        <begin position="227"/>
        <end position="249"/>
    </location>
</feature>
<feature type="transmembrane region" description="Helical" evidence="7">
    <location>
        <begin position="290"/>
        <end position="311"/>
    </location>
</feature>
<feature type="compositionally biased region" description="Basic and acidic residues" evidence="6">
    <location>
        <begin position="1"/>
        <end position="13"/>
    </location>
</feature>